<dbReference type="Pfam" id="PF23307">
    <property type="entry name" value="SAM_KIDINS220"/>
    <property type="match status" value="1"/>
</dbReference>
<dbReference type="PANTHER" id="PTHR22674">
    <property type="entry name" value="NTPASE, KAP FAMILY P-LOOP DOMAIN-CONTAINING 1"/>
    <property type="match status" value="1"/>
</dbReference>
<evidence type="ECO:0000313" key="4">
    <source>
        <dbReference type="Proteomes" id="UP001318040"/>
    </source>
</evidence>
<evidence type="ECO:0000256" key="1">
    <source>
        <dbReference type="SAM" id="Phobius"/>
    </source>
</evidence>
<gene>
    <name evidence="5" type="primary">LOC116948403</name>
</gene>
<dbReference type="PANTHER" id="PTHR22674:SF6">
    <property type="entry name" value="NTPASE KAP FAMILY P-LOOP DOMAIN-CONTAINING PROTEIN 1"/>
    <property type="match status" value="1"/>
</dbReference>
<keyword evidence="1" id="KW-1133">Transmembrane helix</keyword>
<dbReference type="InterPro" id="IPR057092">
    <property type="entry name" value="SAM_KIDINS220"/>
</dbReference>
<feature type="domain" description="Kinase D-interacting substrate of 220 kDa-like SAM" evidence="3">
    <location>
        <begin position="696"/>
        <end position="776"/>
    </location>
</feature>
<dbReference type="RefSeq" id="XP_032820926.1">
    <property type="nucleotide sequence ID" value="XM_032965035.1"/>
</dbReference>
<proteinExistence type="predicted"/>
<dbReference type="InterPro" id="IPR052754">
    <property type="entry name" value="NTPase_KAP_P-loop"/>
</dbReference>
<dbReference type="Pfam" id="PF07693">
    <property type="entry name" value="KAP_NTPase"/>
    <property type="match status" value="1"/>
</dbReference>
<dbReference type="GeneID" id="116948403"/>
<name>A0AAJ7X4G2_PETMA</name>
<evidence type="ECO:0000259" key="2">
    <source>
        <dbReference type="Pfam" id="PF07693"/>
    </source>
</evidence>
<keyword evidence="1" id="KW-0812">Transmembrane</keyword>
<accession>A0AAJ7X4G2</accession>
<organism evidence="4 5">
    <name type="scientific">Petromyzon marinus</name>
    <name type="common">Sea lamprey</name>
    <dbReference type="NCBI Taxonomy" id="7757"/>
    <lineage>
        <taxon>Eukaryota</taxon>
        <taxon>Metazoa</taxon>
        <taxon>Chordata</taxon>
        <taxon>Craniata</taxon>
        <taxon>Vertebrata</taxon>
        <taxon>Cyclostomata</taxon>
        <taxon>Hyperoartia</taxon>
        <taxon>Petromyzontiformes</taxon>
        <taxon>Petromyzontidae</taxon>
        <taxon>Petromyzon</taxon>
    </lineage>
</organism>
<protein>
    <submittedName>
        <fullName evidence="5">NTPase KAP family P-loop domain-containing protein 1-like</fullName>
    </submittedName>
</protein>
<keyword evidence="1" id="KW-0472">Membrane</keyword>
<feature type="transmembrane region" description="Helical" evidence="1">
    <location>
        <begin position="258"/>
        <end position="278"/>
    </location>
</feature>
<evidence type="ECO:0000259" key="3">
    <source>
        <dbReference type="Pfam" id="PF23307"/>
    </source>
</evidence>
<feature type="transmembrane region" description="Helical" evidence="1">
    <location>
        <begin position="222"/>
        <end position="246"/>
    </location>
</feature>
<feature type="domain" description="KAP NTPase" evidence="2">
    <location>
        <begin position="64"/>
        <end position="520"/>
    </location>
</feature>
<reference evidence="5" key="1">
    <citation type="submission" date="2025-08" db="UniProtKB">
        <authorList>
            <consortium name="RefSeq"/>
        </authorList>
    </citation>
    <scope>IDENTIFICATION</scope>
    <source>
        <tissue evidence="5">Sperm</tissue>
    </source>
</reference>
<dbReference type="InterPro" id="IPR011646">
    <property type="entry name" value="KAP_P-loop"/>
</dbReference>
<dbReference type="AlphaFoldDB" id="A0AAJ7X4G2"/>
<evidence type="ECO:0000313" key="5">
    <source>
        <dbReference type="RefSeq" id="XP_032820926.1"/>
    </source>
</evidence>
<dbReference type="Proteomes" id="UP001318040">
    <property type="component" value="Chromosome 33"/>
</dbReference>
<sequence>MPTATSDHTCGGESQAIRIGATKVNYQTLEEAPKDKGGEGQRDITGNFMPGKDPAMDNFELDEYNQYAQCLAKALCYAATPITVGLYAPWGSGGGQMLKKIQDCLIKGSQRIAEKEFRRTQTQPRSANGPCGLLALVFRLLFFIPVVSQRQREQLNVRFIFVSFNAWEFAGSNRLWAGLVTALCEQVRSQFRPLPTSIYRALGRKTVPRLDDKDKDWNPKMFLCLPLWAITIVFVMMLVAFIVVIVGIGFPSHYGGDLVSAIEGIAGSMLGISTLFFLKSFMMVVRNLFWTQKDQVERLMDKKDFSAELGFMNNVKQEVNIITNFLRFMEVFERSKIRVVLNVQDLDRCDPEKIVEVLEAMSILLSDKEARFISILSVDPSVVVESVEQIRTKGGAKDSNGYELLNRFVDLPFSMPSINKGMKSKLLDHLIKSTSASVMMRGPEKVVCVDDETDVTIKMEELAPLRKVGSAMGSTFTQFRSQTKETIEEAHSALRAPTGNLCNYVDENVFTMRRIINTVPVFINLLLANQVTIGTNITPEKLAAWTVLSTQWPGRFSWLIQCLDDKEDRQDIDEQGIVKKAQSSDGETPQSPCRITDATPLWDIFEDSLHEMCDLLSQMEHLLKMDGDPDQFEKFLSKDYRFTVGDFRSLNICTINLDRSLQRKMELLRGNYSIKMHRNTKGAESRQMGRLVSEFTRIYSMSPEGVCKEMGALELSSERLAGYQSRAVEHGVSGRALLHGTEEEVRRALGMEALGDWATFRDHFLHLLADHQEASQDAWHRELRDIWVARWLK</sequence>
<dbReference type="KEGG" id="pmrn:116948403"/>
<keyword evidence="4" id="KW-1185">Reference proteome</keyword>